<dbReference type="AlphaFoldDB" id="A0AAD6YYB2"/>
<protein>
    <recommendedName>
        <fullName evidence="4">MYND-type domain-containing protein</fullName>
    </recommendedName>
</protein>
<keyword evidence="3" id="KW-0862">Zinc</keyword>
<name>A0AAD6YYB2_9AGAR</name>
<dbReference type="Proteomes" id="UP001218218">
    <property type="component" value="Unassembled WGS sequence"/>
</dbReference>
<keyword evidence="1" id="KW-0479">Metal-binding</keyword>
<proteinExistence type="predicted"/>
<keyword evidence="2" id="KW-0863">Zinc-finger</keyword>
<gene>
    <name evidence="5" type="ORF">DFH08DRAFT_978580</name>
</gene>
<evidence type="ECO:0000259" key="4">
    <source>
        <dbReference type="Pfam" id="PF01753"/>
    </source>
</evidence>
<dbReference type="SUPFAM" id="SSF144232">
    <property type="entry name" value="HIT/MYND zinc finger-like"/>
    <property type="match status" value="1"/>
</dbReference>
<comment type="caution">
    <text evidence="5">The sequence shown here is derived from an EMBL/GenBank/DDBJ whole genome shotgun (WGS) entry which is preliminary data.</text>
</comment>
<keyword evidence="6" id="KW-1185">Reference proteome</keyword>
<dbReference type="Gene3D" id="6.10.140.2220">
    <property type="match status" value="1"/>
</dbReference>
<dbReference type="EMBL" id="JARIHO010000130">
    <property type="protein sequence ID" value="KAJ7301652.1"/>
    <property type="molecule type" value="Genomic_DNA"/>
</dbReference>
<reference evidence="5" key="1">
    <citation type="submission" date="2023-03" db="EMBL/GenBank/DDBJ databases">
        <title>Massive genome expansion in bonnet fungi (Mycena s.s.) driven by repeated elements and novel gene families across ecological guilds.</title>
        <authorList>
            <consortium name="Lawrence Berkeley National Laboratory"/>
            <person name="Harder C.B."/>
            <person name="Miyauchi S."/>
            <person name="Viragh M."/>
            <person name="Kuo A."/>
            <person name="Thoen E."/>
            <person name="Andreopoulos B."/>
            <person name="Lu D."/>
            <person name="Skrede I."/>
            <person name="Drula E."/>
            <person name="Henrissat B."/>
            <person name="Morin E."/>
            <person name="Kohler A."/>
            <person name="Barry K."/>
            <person name="LaButti K."/>
            <person name="Morin E."/>
            <person name="Salamov A."/>
            <person name="Lipzen A."/>
            <person name="Mereny Z."/>
            <person name="Hegedus B."/>
            <person name="Baldrian P."/>
            <person name="Stursova M."/>
            <person name="Weitz H."/>
            <person name="Taylor A."/>
            <person name="Grigoriev I.V."/>
            <person name="Nagy L.G."/>
            <person name="Martin F."/>
            <person name="Kauserud H."/>
        </authorList>
    </citation>
    <scope>NUCLEOTIDE SEQUENCE</scope>
    <source>
        <strain evidence="5">CBHHK002</strain>
    </source>
</reference>
<evidence type="ECO:0000313" key="6">
    <source>
        <dbReference type="Proteomes" id="UP001218218"/>
    </source>
</evidence>
<evidence type="ECO:0000256" key="3">
    <source>
        <dbReference type="ARBA" id="ARBA00022833"/>
    </source>
</evidence>
<evidence type="ECO:0000313" key="5">
    <source>
        <dbReference type="EMBL" id="KAJ7301652.1"/>
    </source>
</evidence>
<evidence type="ECO:0000256" key="1">
    <source>
        <dbReference type="ARBA" id="ARBA00022723"/>
    </source>
</evidence>
<organism evidence="5 6">
    <name type="scientific">Mycena albidolilacea</name>
    <dbReference type="NCBI Taxonomy" id="1033008"/>
    <lineage>
        <taxon>Eukaryota</taxon>
        <taxon>Fungi</taxon>
        <taxon>Dikarya</taxon>
        <taxon>Basidiomycota</taxon>
        <taxon>Agaricomycotina</taxon>
        <taxon>Agaricomycetes</taxon>
        <taxon>Agaricomycetidae</taxon>
        <taxon>Agaricales</taxon>
        <taxon>Marasmiineae</taxon>
        <taxon>Mycenaceae</taxon>
        <taxon>Mycena</taxon>
    </lineage>
</organism>
<dbReference type="GO" id="GO:0008270">
    <property type="term" value="F:zinc ion binding"/>
    <property type="evidence" value="ECO:0007669"/>
    <property type="project" value="UniProtKB-KW"/>
</dbReference>
<feature type="domain" description="MYND-type" evidence="4">
    <location>
        <begin position="276"/>
        <end position="322"/>
    </location>
</feature>
<accession>A0AAD6YYB2</accession>
<dbReference type="Pfam" id="PF01753">
    <property type="entry name" value="zf-MYND"/>
    <property type="match status" value="1"/>
</dbReference>
<evidence type="ECO:0000256" key="2">
    <source>
        <dbReference type="ARBA" id="ARBA00022771"/>
    </source>
</evidence>
<dbReference type="InterPro" id="IPR002893">
    <property type="entry name" value="Znf_MYND"/>
</dbReference>
<sequence>MAQDALRDPEKWNDAWDAFLKRHRAFPNGPYDYLFQYALKVIQEIPRGLEGTLAGYPGLVRGTCAIQRNITAEALDHFAHDAFEVKWMDAGSEVRGRHILGAMAAVCSKARNLNEARNYCPELSLRRLRLDGKLFLGLLNSVLLEDASFIPSKPIFVPHAGWDAWAAAQSKLNDSEEEKIALAEIMILRTKLICGRGLGHVIQFTMRSFFNKPPPELYVEKHRKPIKKPKDQEKGAPAELVALLGAEAANIQWRDHQAGVKARHSECLARCSYMSCTKTEPPDGSVKFSRCKSCFEKMQRQVLYCSGACQKADWKLRHKAICGKALDFETVSRAVEHPLSAFTSDMRTIGPPIDGYKRSLALTAQVTALNMNPTVDYRLYDAHNAPVDVDLGAGYPQEIFRAGRVYAMTTGNELCVGFIAHYLCLWFLAKAEDGSSHGGITPKMIVAQLAREFELDRLGETVLAVQQMQNEHPLRRPPLLTDAPPELLASLNEDENVKKLCGIVVTLD</sequence>